<comment type="caution">
    <text evidence="2">The sequence shown here is derived from an EMBL/GenBank/DDBJ whole genome shotgun (WGS) entry which is preliminary data.</text>
</comment>
<accession>A0AAV7WL51</accession>
<proteinExistence type="predicted"/>
<sequence length="219" mass="24350">MGEAGLQEAAWNTTLLQTRKQSALWPRDLLEPPTLHKHGRSRPARGSLEHHITTNKKTKRTVAPGPPRAPDPAQTWEKQACKRQPGTPHYHKQENKAHCGLLELPTLHKHGRSRPARGSLEHHITTNKKTKRTVAPGPPRAPDPAQTWEKQACKRQAGNNAFPNKKTKRTVAPGPPRAPDPAQTWEKQACKRQAGNNAFPNKKTKRTVARGPPRLPTLG</sequence>
<gene>
    <name evidence="2" type="ORF">NDU88_001028</name>
</gene>
<evidence type="ECO:0000313" key="3">
    <source>
        <dbReference type="Proteomes" id="UP001066276"/>
    </source>
</evidence>
<feature type="region of interest" description="Disordered" evidence="1">
    <location>
        <begin position="30"/>
        <end position="76"/>
    </location>
</feature>
<dbReference type="EMBL" id="JANPWB010000001">
    <property type="protein sequence ID" value="KAJ1213391.1"/>
    <property type="molecule type" value="Genomic_DNA"/>
</dbReference>
<keyword evidence="3" id="KW-1185">Reference proteome</keyword>
<evidence type="ECO:0000313" key="2">
    <source>
        <dbReference type="EMBL" id="KAJ1213391.1"/>
    </source>
</evidence>
<dbReference type="AlphaFoldDB" id="A0AAV7WL51"/>
<reference evidence="2" key="1">
    <citation type="journal article" date="2022" name="bioRxiv">
        <title>Sequencing and chromosome-scale assembly of the giantPleurodeles waltlgenome.</title>
        <authorList>
            <person name="Brown T."/>
            <person name="Elewa A."/>
            <person name="Iarovenko S."/>
            <person name="Subramanian E."/>
            <person name="Araus A.J."/>
            <person name="Petzold A."/>
            <person name="Susuki M."/>
            <person name="Suzuki K.-i.T."/>
            <person name="Hayashi T."/>
            <person name="Toyoda A."/>
            <person name="Oliveira C."/>
            <person name="Osipova E."/>
            <person name="Leigh N.D."/>
            <person name="Simon A."/>
            <person name="Yun M.H."/>
        </authorList>
    </citation>
    <scope>NUCLEOTIDE SEQUENCE</scope>
    <source>
        <strain evidence="2">20211129_DDA</strain>
        <tissue evidence="2">Liver</tissue>
    </source>
</reference>
<evidence type="ECO:0000256" key="1">
    <source>
        <dbReference type="SAM" id="MobiDB-lite"/>
    </source>
</evidence>
<protein>
    <submittedName>
        <fullName evidence="2">Uncharacterized protein</fullName>
    </submittedName>
</protein>
<feature type="region of interest" description="Disordered" evidence="1">
    <location>
        <begin position="111"/>
        <end position="219"/>
    </location>
</feature>
<dbReference type="Proteomes" id="UP001066276">
    <property type="component" value="Chromosome 1_1"/>
</dbReference>
<name>A0AAV7WL51_PLEWA</name>
<organism evidence="2 3">
    <name type="scientific">Pleurodeles waltl</name>
    <name type="common">Iberian ribbed newt</name>
    <dbReference type="NCBI Taxonomy" id="8319"/>
    <lineage>
        <taxon>Eukaryota</taxon>
        <taxon>Metazoa</taxon>
        <taxon>Chordata</taxon>
        <taxon>Craniata</taxon>
        <taxon>Vertebrata</taxon>
        <taxon>Euteleostomi</taxon>
        <taxon>Amphibia</taxon>
        <taxon>Batrachia</taxon>
        <taxon>Caudata</taxon>
        <taxon>Salamandroidea</taxon>
        <taxon>Salamandridae</taxon>
        <taxon>Pleurodelinae</taxon>
        <taxon>Pleurodeles</taxon>
    </lineage>
</organism>